<evidence type="ECO:0000256" key="1">
    <source>
        <dbReference type="SAM" id="MobiDB-lite"/>
    </source>
</evidence>
<dbReference type="GeneID" id="94194738"/>
<dbReference type="Proteomes" id="UP001497744">
    <property type="component" value="Unassembled WGS sequence"/>
</dbReference>
<keyword evidence="3" id="KW-1185">Reference proteome</keyword>
<comment type="caution">
    <text evidence="2">The sequence shown here is derived from an EMBL/GenBank/DDBJ whole genome shotgun (WGS) entry which is preliminary data.</text>
</comment>
<organism evidence="2 3">
    <name type="scientific">Babesia caballi</name>
    <dbReference type="NCBI Taxonomy" id="5871"/>
    <lineage>
        <taxon>Eukaryota</taxon>
        <taxon>Sar</taxon>
        <taxon>Alveolata</taxon>
        <taxon>Apicomplexa</taxon>
        <taxon>Aconoidasida</taxon>
        <taxon>Piroplasmida</taxon>
        <taxon>Babesiidae</taxon>
        <taxon>Babesia</taxon>
    </lineage>
</organism>
<accession>A0AAV4LU01</accession>
<gene>
    <name evidence="2" type="ORF">BcabD6B2_26920</name>
</gene>
<protein>
    <submittedName>
        <fullName evidence="2">Excinuclease ABC subunit A</fullName>
    </submittedName>
</protein>
<name>A0AAV4LU01_BABCB</name>
<sequence length="214" mass="22965">MKKWEGRSKERSAALDSSLALLVVFRHDEPVEFEAVWPQNADLDDVANVDNPDDMGVGRDGQVAVAHVVGTDQAAPDGAELVRIREAARALVDRVPSVPPQRRKQFSFPVAGLHRGAIQEGVNLRSRVQVHVQPNRASSDPSNGVMCALNRPAAVHEEGHDAATPAPAATTVEGNHPNNPLLSAQKILDIDPPVGRPPQAARHQFSSAVGHAKR</sequence>
<dbReference type="RefSeq" id="XP_067715326.1">
    <property type="nucleotide sequence ID" value="XM_067859225.1"/>
</dbReference>
<reference evidence="2 3" key="1">
    <citation type="submission" date="2021-06" db="EMBL/GenBank/DDBJ databases">
        <title>Genome sequence of Babesia caballi.</title>
        <authorList>
            <person name="Yamagishi J."/>
            <person name="Kidaka T."/>
            <person name="Ochi A."/>
        </authorList>
    </citation>
    <scope>NUCLEOTIDE SEQUENCE [LARGE SCALE GENOMIC DNA]</scope>
    <source>
        <strain evidence="2">USDA-D6B2</strain>
    </source>
</reference>
<dbReference type="EMBL" id="BPLF01000002">
    <property type="protein sequence ID" value="GIX63257.1"/>
    <property type="molecule type" value="Genomic_DNA"/>
</dbReference>
<feature type="region of interest" description="Disordered" evidence="1">
    <location>
        <begin position="189"/>
        <end position="214"/>
    </location>
</feature>
<proteinExistence type="predicted"/>
<dbReference type="AlphaFoldDB" id="A0AAV4LU01"/>
<evidence type="ECO:0000313" key="2">
    <source>
        <dbReference type="EMBL" id="GIX63257.1"/>
    </source>
</evidence>
<evidence type="ECO:0000313" key="3">
    <source>
        <dbReference type="Proteomes" id="UP001497744"/>
    </source>
</evidence>